<gene>
    <name evidence="1" type="ORF">AWB80_07524</name>
</gene>
<accession>A0A158DV68</accession>
<proteinExistence type="predicted"/>
<dbReference type="AlphaFoldDB" id="A0A158DV68"/>
<comment type="caution">
    <text evidence="1">The sequence shown here is derived from an EMBL/GenBank/DDBJ whole genome shotgun (WGS) entry which is preliminary data.</text>
</comment>
<evidence type="ECO:0000313" key="1">
    <source>
        <dbReference type="EMBL" id="SAK98454.1"/>
    </source>
</evidence>
<sequence>MAMSKKEQAEMAELRAALARARAVRTTEPVAPDLHIGNSPDVQELSGYFYNAHTLEVMPAWTSTVSHGRGYASRREQIGSATQRAIPLYSSRLLALRALRYATEQRVFAELAKIDMLIDEESASKQYSTSIASQ</sequence>
<reference evidence="1" key="1">
    <citation type="submission" date="2016-01" db="EMBL/GenBank/DDBJ databases">
        <authorList>
            <person name="Peeters C."/>
        </authorList>
    </citation>
    <scope>NUCLEOTIDE SEQUENCE [LARGE SCALE GENOMIC DNA]</scope>
    <source>
        <strain evidence="1">LMG 29323</strain>
    </source>
</reference>
<dbReference type="RefSeq" id="WP_143328215.1">
    <property type="nucleotide sequence ID" value="NZ_FCOE02000050.1"/>
</dbReference>
<dbReference type="EMBL" id="FCOE02000050">
    <property type="protein sequence ID" value="SAK98454.1"/>
    <property type="molecule type" value="Genomic_DNA"/>
</dbReference>
<protein>
    <submittedName>
        <fullName evidence="1">Uncharacterized protein</fullName>
    </submittedName>
</protein>
<evidence type="ECO:0000313" key="2">
    <source>
        <dbReference type="Proteomes" id="UP000054911"/>
    </source>
</evidence>
<organism evidence="1 2">
    <name type="scientific">Caballeronia pedi</name>
    <dbReference type="NCBI Taxonomy" id="1777141"/>
    <lineage>
        <taxon>Bacteria</taxon>
        <taxon>Pseudomonadati</taxon>
        <taxon>Pseudomonadota</taxon>
        <taxon>Betaproteobacteria</taxon>
        <taxon>Burkholderiales</taxon>
        <taxon>Burkholderiaceae</taxon>
        <taxon>Caballeronia</taxon>
    </lineage>
</organism>
<keyword evidence="2" id="KW-1185">Reference proteome</keyword>
<dbReference type="STRING" id="1777141.AWB80_07524"/>
<name>A0A158DV68_9BURK</name>
<dbReference type="Proteomes" id="UP000054911">
    <property type="component" value="Unassembled WGS sequence"/>
</dbReference>